<dbReference type="GO" id="GO:0000978">
    <property type="term" value="F:RNA polymerase II cis-regulatory region sequence-specific DNA binding"/>
    <property type="evidence" value="ECO:0007669"/>
    <property type="project" value="TreeGrafter"/>
</dbReference>
<proteinExistence type="predicted"/>
<dbReference type="Pfam" id="PF12550">
    <property type="entry name" value="GCR1_C"/>
    <property type="match status" value="1"/>
</dbReference>
<dbReference type="PANTHER" id="PTHR37784">
    <property type="entry name" value="PROTEIN MSN1"/>
    <property type="match status" value="1"/>
</dbReference>
<dbReference type="Proteomes" id="UP001162090">
    <property type="component" value="Chromosome 13"/>
</dbReference>
<feature type="region of interest" description="Disordered" evidence="1">
    <location>
        <begin position="62"/>
        <end position="106"/>
    </location>
</feature>
<dbReference type="PANTHER" id="PTHR37784:SF4">
    <property type="entry name" value="TRANSCRIPTION FACTOR-LIKE PROTEIN EUC1"/>
    <property type="match status" value="1"/>
</dbReference>
<evidence type="ECO:0000259" key="2">
    <source>
        <dbReference type="Pfam" id="PF12550"/>
    </source>
</evidence>
<feature type="compositionally biased region" description="Low complexity" evidence="1">
    <location>
        <begin position="77"/>
        <end position="94"/>
    </location>
</feature>
<feature type="region of interest" description="Disordered" evidence="1">
    <location>
        <begin position="448"/>
        <end position="468"/>
    </location>
</feature>
<evidence type="ECO:0000313" key="3">
    <source>
        <dbReference type="EMBL" id="CAI4048598.1"/>
    </source>
</evidence>
<sequence>MPAQEYNYEENFGGYSSLDEDDSDRDSERRRHDPRHQAAATSPAGASRHAVLNRYMVPGRNINPLFRPTGPVQPSVTHTSASASATATDSTTRSDSGRPKEHPETNFNAFLISQLTRMEEQNSNLKEEICLMKKEQELFFLENQKKLEKGFKDINKYVEDVSALKEVFKEVVGIMTGERIRFIDHTGENVTPQEAARIGNPSTTTQSHQAHSRLTNWQEYSMHASILAGDPRVKPEPGLSDFEAGEYDEGQSDGSVNDDGVALNNPSVIRNANDNNSQQDNDIGNGSGGRNSDRNVGTSYRLNRAIQNVTDAAREYFEGLPGQPSVLSLERRYGSTWRRSAKERTLFTKRMTIIKRIIDIKEDPSKYGLSLPDNKINRNQAIKVVENIRLGNNTFKGHHCRLSMSQLYEYFSKRMDKIEDYSLTLKRRGKPRRIFLLEEREARLSLQQLNGVSNTSNSTPENDNVTER</sequence>
<dbReference type="GO" id="GO:0060963">
    <property type="term" value="P:positive regulation of ribosomal protein gene transcription by RNA polymerase II"/>
    <property type="evidence" value="ECO:0007669"/>
    <property type="project" value="TreeGrafter"/>
</dbReference>
<feature type="compositionally biased region" description="Low complexity" evidence="1">
    <location>
        <begin position="271"/>
        <end position="284"/>
    </location>
</feature>
<dbReference type="GO" id="GO:0000981">
    <property type="term" value="F:DNA-binding transcription factor activity, RNA polymerase II-specific"/>
    <property type="evidence" value="ECO:0007669"/>
    <property type="project" value="TreeGrafter"/>
</dbReference>
<feature type="domain" description="Transcription activator GCR1-like" evidence="2">
    <location>
        <begin position="300"/>
        <end position="389"/>
    </location>
</feature>
<evidence type="ECO:0000256" key="1">
    <source>
        <dbReference type="SAM" id="MobiDB-lite"/>
    </source>
</evidence>
<feature type="region of interest" description="Disordered" evidence="1">
    <location>
        <begin position="1"/>
        <end position="48"/>
    </location>
</feature>
<evidence type="ECO:0000313" key="4">
    <source>
        <dbReference type="Proteomes" id="UP001162090"/>
    </source>
</evidence>
<organism evidence="3 4">
    <name type="scientific">Saccharomyces uvarum</name>
    <name type="common">Yeast</name>
    <name type="synonym">Saccharomyces bayanus var. uvarum</name>
    <dbReference type="NCBI Taxonomy" id="230603"/>
    <lineage>
        <taxon>Eukaryota</taxon>
        <taxon>Fungi</taxon>
        <taxon>Dikarya</taxon>
        <taxon>Ascomycota</taxon>
        <taxon>Saccharomycotina</taxon>
        <taxon>Saccharomycetes</taxon>
        <taxon>Saccharomycetales</taxon>
        <taxon>Saccharomycetaceae</taxon>
        <taxon>Saccharomyces</taxon>
    </lineage>
</organism>
<feature type="region of interest" description="Disordered" evidence="1">
    <location>
        <begin position="229"/>
        <end position="296"/>
    </location>
</feature>
<gene>
    <name evidence="3" type="primary">SUVC13G2450</name>
    <name evidence="3" type="ORF">SUVC_13G2450</name>
</gene>
<reference evidence="3" key="1">
    <citation type="submission" date="2022-10" db="EMBL/GenBank/DDBJ databases">
        <authorList>
            <person name="Byrne P K."/>
        </authorList>
    </citation>
    <scope>NUCLEOTIDE SEQUENCE</scope>
    <source>
        <strain evidence="3">CBS7001</strain>
    </source>
</reference>
<accession>A0AA35J4I6</accession>
<dbReference type="AlphaFoldDB" id="A0AA35J4I6"/>
<protein>
    <recommendedName>
        <fullName evidence="2">Transcription activator GCR1-like domain-containing protein</fullName>
    </recommendedName>
</protein>
<name>A0AA35J4I6_SACUV</name>
<dbReference type="InterPro" id="IPR022210">
    <property type="entry name" value="TF_GCR1-like"/>
</dbReference>
<feature type="compositionally biased region" description="Basic and acidic residues" evidence="1">
    <location>
        <begin position="95"/>
        <end position="104"/>
    </location>
</feature>
<dbReference type="EMBL" id="OX365924">
    <property type="protein sequence ID" value="CAI4048598.1"/>
    <property type="molecule type" value="Genomic_DNA"/>
</dbReference>
<dbReference type="InterPro" id="IPR052146">
    <property type="entry name" value="HOT1"/>
</dbReference>